<feature type="region of interest" description="Disordered" evidence="1">
    <location>
        <begin position="59"/>
        <end position="99"/>
    </location>
</feature>
<comment type="caution">
    <text evidence="3">The sequence shown here is derived from an EMBL/GenBank/DDBJ whole genome shotgun (WGS) entry which is preliminary data.</text>
</comment>
<dbReference type="EMBL" id="NCSJ02000086">
    <property type="protein sequence ID" value="RFU31026.1"/>
    <property type="molecule type" value="Genomic_DNA"/>
</dbReference>
<dbReference type="PANTHER" id="PTHR21310:SF37">
    <property type="entry name" value="AMINOGLYCOSIDE PHOSPHOTRANSFERASE DOMAIN-CONTAINING PROTEIN"/>
    <property type="match status" value="1"/>
</dbReference>
<dbReference type="InterPro" id="IPR051678">
    <property type="entry name" value="AGP_Transferase"/>
</dbReference>
<feature type="non-terminal residue" evidence="3">
    <location>
        <position position="498"/>
    </location>
</feature>
<feature type="domain" description="Aminoglycoside phosphotransferase" evidence="2">
    <location>
        <begin position="336"/>
        <end position="380"/>
    </location>
</feature>
<reference evidence="3 4" key="1">
    <citation type="submission" date="2018-05" db="EMBL/GenBank/DDBJ databases">
        <title>Draft genome sequence of Scytalidium lignicola DSM 105466, a ubiquitous saprotrophic fungus.</title>
        <authorList>
            <person name="Buettner E."/>
            <person name="Gebauer A.M."/>
            <person name="Hofrichter M."/>
            <person name="Liers C."/>
            <person name="Kellner H."/>
        </authorList>
    </citation>
    <scope>NUCLEOTIDE SEQUENCE [LARGE SCALE GENOMIC DNA]</scope>
    <source>
        <strain evidence="3 4">DSM 105466</strain>
    </source>
</reference>
<dbReference type="AlphaFoldDB" id="A0A3E2HC99"/>
<dbReference type="Gene3D" id="3.90.1200.10">
    <property type="match status" value="1"/>
</dbReference>
<feature type="compositionally biased region" description="Basic and acidic residues" evidence="1">
    <location>
        <begin position="72"/>
        <end position="98"/>
    </location>
</feature>
<dbReference type="Pfam" id="PF01636">
    <property type="entry name" value="APH"/>
    <property type="match status" value="1"/>
</dbReference>
<dbReference type="PANTHER" id="PTHR21310">
    <property type="entry name" value="AMINOGLYCOSIDE PHOSPHOTRANSFERASE-RELATED-RELATED"/>
    <property type="match status" value="1"/>
</dbReference>
<dbReference type="OrthoDB" id="10003767at2759"/>
<dbReference type="SUPFAM" id="SSF56112">
    <property type="entry name" value="Protein kinase-like (PK-like)"/>
    <property type="match status" value="1"/>
</dbReference>
<accession>A0A3E2HC99</accession>
<evidence type="ECO:0000256" key="1">
    <source>
        <dbReference type="SAM" id="MobiDB-lite"/>
    </source>
</evidence>
<feature type="non-terminal residue" evidence="3">
    <location>
        <position position="1"/>
    </location>
</feature>
<evidence type="ECO:0000259" key="2">
    <source>
        <dbReference type="Pfam" id="PF01636"/>
    </source>
</evidence>
<protein>
    <recommendedName>
        <fullName evidence="2">Aminoglycoside phosphotransferase domain-containing protein</fullName>
    </recommendedName>
</protein>
<name>A0A3E2HC99_SCYLI</name>
<dbReference type="InterPro" id="IPR002575">
    <property type="entry name" value="Aminoglycoside_PTrfase"/>
</dbReference>
<gene>
    <name evidence="3" type="ORF">B7463_g5317</name>
</gene>
<evidence type="ECO:0000313" key="3">
    <source>
        <dbReference type="EMBL" id="RFU31026.1"/>
    </source>
</evidence>
<dbReference type="Proteomes" id="UP000258309">
    <property type="component" value="Unassembled WGS sequence"/>
</dbReference>
<organism evidence="3 4">
    <name type="scientific">Scytalidium lignicola</name>
    <name type="common">Hyphomycete</name>
    <dbReference type="NCBI Taxonomy" id="5539"/>
    <lineage>
        <taxon>Eukaryota</taxon>
        <taxon>Fungi</taxon>
        <taxon>Dikarya</taxon>
        <taxon>Ascomycota</taxon>
        <taxon>Pezizomycotina</taxon>
        <taxon>Leotiomycetes</taxon>
        <taxon>Leotiomycetes incertae sedis</taxon>
        <taxon>Scytalidium</taxon>
    </lineage>
</organism>
<proteinExistence type="predicted"/>
<evidence type="ECO:0000313" key="4">
    <source>
        <dbReference type="Proteomes" id="UP000258309"/>
    </source>
</evidence>
<keyword evidence="4" id="KW-1185">Reference proteome</keyword>
<dbReference type="InterPro" id="IPR011009">
    <property type="entry name" value="Kinase-like_dom_sf"/>
</dbReference>
<sequence>MNIGKDAEVHHNPPATYGGARYHVAKDLSLSVEHESIGTIREPVVAVKRHVADPACYIIFPRQSGGDPTAKAPEDPEDSRTDGDEDVRTGDGKPDKSRRILALPASSIINNLTKYTAPHQEYSRTACNRPQMLDCIVEDRVHNDRDRFIESIKENDICSLASSYHHNDPCSFFKPPARGSYNICFFVRFHARNSEQRISCDGEKREEGDSWVVRVPLSPCLAFGAHEKLESEIAAIERLEFTSIGTLSRGSKGVDIDVRKMPISISINEQELESLQPSQILKEHGDCESVLTSSNDYVSMLLRLTQNAFEKGRKSVYNEEDGNETLYYLHQFFQFVEEKWLDSTLDKGPFLLVHGDLNPYNLIVNENFDIMALLDWEWSHVVPVQFFMPPTWLTGRGNHILAWPVQYREYIKELDKFRRITEIEYFAARFLDKILYNRKDLEGRIKEFMIEDPTLHTLVARKILDHIAYREERKRLEIEDLANDEIGDEIKRQGKRHL</sequence>